<dbReference type="RefSeq" id="YP_010790684.1">
    <property type="nucleotide sequence ID" value="NC_075452.1"/>
</dbReference>
<reference evidence="1 2" key="1">
    <citation type="submission" date="2018-07" db="EMBL/GenBank/DDBJ databases">
        <title>Complete genome sequence of a Psittacine Adenovirus-1 identified from a Poicephalus senegalus in Italy.</title>
        <authorList>
            <person name="Milani A."/>
            <person name="Zamperin G."/>
            <person name="Fusaro A."/>
            <person name="Monne I."/>
        </authorList>
    </citation>
    <scope>NUCLEOTIDE SEQUENCE [LARGE SCALE GENOMIC DNA]</scope>
    <source>
        <strain evidence="1">18VIR149_ITA_2018</strain>
    </source>
</reference>
<accession>A0A2Z5E026</accession>
<name>A0A2Z5E026_9ADEN</name>
<dbReference type="EMBL" id="MH580295">
    <property type="protein sequence ID" value="AXB73008.1"/>
    <property type="molecule type" value="Genomic_DNA"/>
</dbReference>
<protein>
    <submittedName>
        <fullName evidence="1">Uncharacterized protein</fullName>
    </submittedName>
</protein>
<dbReference type="GeneID" id="80528093"/>
<evidence type="ECO:0000313" key="1">
    <source>
        <dbReference type="EMBL" id="AXB73008.1"/>
    </source>
</evidence>
<evidence type="ECO:0000313" key="2">
    <source>
        <dbReference type="Proteomes" id="UP000319520"/>
    </source>
</evidence>
<dbReference type="Proteomes" id="UP000319520">
    <property type="component" value="Segment"/>
</dbReference>
<organism evidence="1 2">
    <name type="scientific">Psittacine adenovirus 1</name>
    <dbReference type="NCBI Taxonomy" id="318592"/>
    <lineage>
        <taxon>Viruses</taxon>
        <taxon>Varidnaviria</taxon>
        <taxon>Bamfordvirae</taxon>
        <taxon>Preplasmiviricota</taxon>
        <taxon>Polisuviricotina</taxon>
        <taxon>Pharingeaviricetes</taxon>
        <taxon>Rowavirales</taxon>
        <taxon>Adenoviridae</taxon>
        <taxon>Aviadenovirus</taxon>
        <taxon>Aviadenovirus senegalense</taxon>
        <taxon>Psittacine aviadenovirus C</taxon>
    </lineage>
</organism>
<dbReference type="KEGG" id="vg:80528093"/>
<keyword evidence="2" id="KW-1185">Reference proteome</keyword>
<sequence>MPLRRWSTDHLLSAAASAPGIARGGTDSTHLLAQGSIRLPDACATRACPPPFRIRSLSA</sequence>
<proteinExistence type="predicted"/>